<organism evidence="8 9">
    <name type="scientific">Candidatus Ryanbacteria bacterium RIFCSPHIGHO2_01_FULL_45_22</name>
    <dbReference type="NCBI Taxonomy" id="1802114"/>
    <lineage>
        <taxon>Bacteria</taxon>
        <taxon>Candidatus Ryaniibacteriota</taxon>
    </lineage>
</organism>
<protein>
    <recommendedName>
        <fullName evidence="4 5">Small ribosomal subunit protein uS11</fullName>
    </recommendedName>
</protein>
<dbReference type="Gene3D" id="3.30.420.80">
    <property type="entry name" value="Ribosomal protein S11"/>
    <property type="match status" value="1"/>
</dbReference>
<evidence type="ECO:0000256" key="7">
    <source>
        <dbReference type="SAM" id="MobiDB-lite"/>
    </source>
</evidence>
<sequence length="143" mass="14964">MGKKRIIKKGETGSRDSASTASKKKVKRRVARGFVYINSTYNNTIITLTDETGAVLCSGSAGSLGFSGAKKGTPYAASKVATQLTERAQAIGMQDIGVYVRGIGAGRESAIRSIAAGGLAISMIKDITPVPFNGPKPAKMRRV</sequence>
<dbReference type="Proteomes" id="UP000177480">
    <property type="component" value="Unassembled WGS sequence"/>
</dbReference>
<evidence type="ECO:0000313" key="8">
    <source>
        <dbReference type="EMBL" id="OGZ43697.1"/>
    </source>
</evidence>
<keyword evidence="3 5" id="KW-0687">Ribonucleoprotein</keyword>
<dbReference type="PIRSF" id="PIRSF002131">
    <property type="entry name" value="Ribosomal_S11"/>
    <property type="match status" value="1"/>
</dbReference>
<dbReference type="PANTHER" id="PTHR11759">
    <property type="entry name" value="40S RIBOSOMAL PROTEIN S14/30S RIBOSOMAL PROTEIN S11"/>
    <property type="match status" value="1"/>
</dbReference>
<dbReference type="Pfam" id="PF00411">
    <property type="entry name" value="Ribosomal_S11"/>
    <property type="match status" value="1"/>
</dbReference>
<comment type="subunit">
    <text evidence="5">Part of the 30S ribosomal subunit. Interacts with proteins S7 and S18. Binds to IF-3.</text>
</comment>
<dbReference type="GO" id="GO:0003735">
    <property type="term" value="F:structural constituent of ribosome"/>
    <property type="evidence" value="ECO:0007669"/>
    <property type="project" value="InterPro"/>
</dbReference>
<proteinExistence type="inferred from homology"/>
<keyword evidence="5" id="KW-0699">rRNA-binding</keyword>
<reference evidence="8 9" key="1">
    <citation type="journal article" date="2016" name="Nat. Commun.">
        <title>Thousands of microbial genomes shed light on interconnected biogeochemical processes in an aquifer system.</title>
        <authorList>
            <person name="Anantharaman K."/>
            <person name="Brown C.T."/>
            <person name="Hug L.A."/>
            <person name="Sharon I."/>
            <person name="Castelle C.J."/>
            <person name="Probst A.J."/>
            <person name="Thomas B.C."/>
            <person name="Singh A."/>
            <person name="Wilkins M.J."/>
            <person name="Karaoz U."/>
            <person name="Brodie E.L."/>
            <person name="Williams K.H."/>
            <person name="Hubbard S.S."/>
            <person name="Banfield J.F."/>
        </authorList>
    </citation>
    <scope>NUCLEOTIDE SEQUENCE [LARGE SCALE GENOMIC DNA]</scope>
</reference>
<keyword evidence="5" id="KW-0694">RNA-binding</keyword>
<dbReference type="InterPro" id="IPR018102">
    <property type="entry name" value="Ribosomal_uS11_CS"/>
</dbReference>
<evidence type="ECO:0000313" key="9">
    <source>
        <dbReference type="Proteomes" id="UP000177480"/>
    </source>
</evidence>
<keyword evidence="2 5" id="KW-0689">Ribosomal protein</keyword>
<dbReference type="GO" id="GO:0005840">
    <property type="term" value="C:ribosome"/>
    <property type="evidence" value="ECO:0007669"/>
    <property type="project" value="UniProtKB-KW"/>
</dbReference>
<evidence type="ECO:0000256" key="2">
    <source>
        <dbReference type="ARBA" id="ARBA00022980"/>
    </source>
</evidence>
<dbReference type="InterPro" id="IPR036967">
    <property type="entry name" value="Ribosomal_uS11_sf"/>
</dbReference>
<dbReference type="GO" id="GO:0019843">
    <property type="term" value="F:rRNA binding"/>
    <property type="evidence" value="ECO:0007669"/>
    <property type="project" value="UniProtKB-UniRule"/>
</dbReference>
<evidence type="ECO:0000256" key="5">
    <source>
        <dbReference type="HAMAP-Rule" id="MF_01310"/>
    </source>
</evidence>
<evidence type="ECO:0000256" key="6">
    <source>
        <dbReference type="RuleBase" id="RU003629"/>
    </source>
</evidence>
<dbReference type="GO" id="GO:1990904">
    <property type="term" value="C:ribonucleoprotein complex"/>
    <property type="evidence" value="ECO:0007669"/>
    <property type="project" value="UniProtKB-KW"/>
</dbReference>
<comment type="similarity">
    <text evidence="1 5 6">Belongs to the universal ribosomal protein uS11 family.</text>
</comment>
<dbReference type="InterPro" id="IPR001971">
    <property type="entry name" value="Ribosomal_uS11"/>
</dbReference>
<dbReference type="GO" id="GO:0006412">
    <property type="term" value="P:translation"/>
    <property type="evidence" value="ECO:0007669"/>
    <property type="project" value="UniProtKB-UniRule"/>
</dbReference>
<evidence type="ECO:0000256" key="1">
    <source>
        <dbReference type="ARBA" id="ARBA00006194"/>
    </source>
</evidence>
<comment type="caution">
    <text evidence="8">The sequence shown here is derived from an EMBL/GenBank/DDBJ whole genome shotgun (WGS) entry which is preliminary data.</text>
</comment>
<dbReference type="NCBIfam" id="NF003698">
    <property type="entry name" value="PRK05309.1"/>
    <property type="match status" value="1"/>
</dbReference>
<accession>A0A1G2G0S2</accession>
<feature type="region of interest" description="Disordered" evidence="7">
    <location>
        <begin position="1"/>
        <end position="23"/>
    </location>
</feature>
<comment type="function">
    <text evidence="5">Located on the platform of the 30S subunit, it bridges several disparate RNA helices of the 16S rRNA. Forms part of the Shine-Dalgarno cleft in the 70S ribosome.</text>
</comment>
<dbReference type="AlphaFoldDB" id="A0A1G2G0S2"/>
<dbReference type="PROSITE" id="PS00054">
    <property type="entry name" value="RIBOSOMAL_S11"/>
    <property type="match status" value="1"/>
</dbReference>
<dbReference type="HAMAP" id="MF_01310">
    <property type="entry name" value="Ribosomal_uS11"/>
    <property type="match status" value="1"/>
</dbReference>
<dbReference type="STRING" id="1802114.A2719_01230"/>
<name>A0A1G2G0S2_9BACT</name>
<dbReference type="EMBL" id="MHNK01000011">
    <property type="protein sequence ID" value="OGZ43697.1"/>
    <property type="molecule type" value="Genomic_DNA"/>
</dbReference>
<evidence type="ECO:0000256" key="3">
    <source>
        <dbReference type="ARBA" id="ARBA00023274"/>
    </source>
</evidence>
<evidence type="ECO:0000256" key="4">
    <source>
        <dbReference type="ARBA" id="ARBA00035160"/>
    </source>
</evidence>
<dbReference type="SUPFAM" id="SSF53137">
    <property type="entry name" value="Translational machinery components"/>
    <property type="match status" value="1"/>
</dbReference>
<gene>
    <name evidence="5" type="primary">rpsK</name>
    <name evidence="8" type="ORF">A2719_01230</name>
</gene>